<sequence>MIALVVAALIWVLLHVGIAGTRARAALAARLGEGGFRTTFSLASALAITLLVLAWRSAPTAVLWSVPRPLGWVLVAAMLAAFILFAGSLMARNPTSVGQGGALSAEPAGVLRITRHPMLWSFAIWAAVHVVGNGDSASLVFFGAFLVTAALGMPSLDAKVAARDPQGWAGFAARTSILPFGAVLAGRNRVAWRQVVLPGLVGLLAWAAMLHLHPVIFGVSPLPY</sequence>
<dbReference type="Pfam" id="PF07298">
    <property type="entry name" value="NnrU"/>
    <property type="match status" value="1"/>
</dbReference>
<dbReference type="Proteomes" id="UP000677537">
    <property type="component" value="Unassembled WGS sequence"/>
</dbReference>
<protein>
    <submittedName>
        <fullName evidence="7">NnrU protein</fullName>
    </submittedName>
</protein>
<proteinExistence type="predicted"/>
<dbReference type="GO" id="GO:0090471">
    <property type="term" value="F:9,15,9'-tri-cis-zeta-carotene isomerase activity"/>
    <property type="evidence" value="ECO:0007669"/>
    <property type="project" value="TreeGrafter"/>
</dbReference>
<keyword evidence="4 5" id="KW-0472">Membrane</keyword>
<gene>
    <name evidence="7" type="ORF">J5Y10_16820</name>
</gene>
<keyword evidence="8" id="KW-1185">Reference proteome</keyword>
<feature type="domain" description="NnrU" evidence="6">
    <location>
        <begin position="4"/>
        <end position="221"/>
    </location>
</feature>
<keyword evidence="2 5" id="KW-0812">Transmembrane</keyword>
<evidence type="ECO:0000313" key="8">
    <source>
        <dbReference type="Proteomes" id="UP000677537"/>
    </source>
</evidence>
<dbReference type="PANTHER" id="PTHR35988">
    <property type="entry name" value="15-CIS-ZETA-CAROTENE ISOMERASE, CHLOROPLASTIC"/>
    <property type="match status" value="1"/>
</dbReference>
<evidence type="ECO:0000313" key="7">
    <source>
        <dbReference type="EMBL" id="MBP0494449.1"/>
    </source>
</evidence>
<dbReference type="AlphaFoldDB" id="A0A940MW11"/>
<evidence type="ECO:0000256" key="4">
    <source>
        <dbReference type="ARBA" id="ARBA00023136"/>
    </source>
</evidence>
<comment type="subcellular location">
    <subcellularLocation>
        <location evidence="1">Membrane</location>
        <topology evidence="1">Multi-pass membrane protein</topology>
    </subcellularLocation>
</comment>
<comment type="caution">
    <text evidence="7">The sequence shown here is derived from an EMBL/GenBank/DDBJ whole genome shotgun (WGS) entry which is preliminary data.</text>
</comment>
<feature type="transmembrane region" description="Helical" evidence="5">
    <location>
        <begin position="70"/>
        <end position="91"/>
    </location>
</feature>
<evidence type="ECO:0000256" key="1">
    <source>
        <dbReference type="ARBA" id="ARBA00004141"/>
    </source>
</evidence>
<evidence type="ECO:0000256" key="2">
    <source>
        <dbReference type="ARBA" id="ARBA00022692"/>
    </source>
</evidence>
<feature type="transmembrane region" description="Helical" evidence="5">
    <location>
        <begin position="139"/>
        <end position="156"/>
    </location>
</feature>
<name>A0A940MW11_9PROT</name>
<reference evidence="7" key="1">
    <citation type="submission" date="2021-03" db="EMBL/GenBank/DDBJ databases">
        <authorList>
            <person name="So Y."/>
        </authorList>
    </citation>
    <scope>NUCLEOTIDE SEQUENCE</scope>
    <source>
        <strain evidence="7">SG15</strain>
    </source>
</reference>
<feature type="transmembrane region" description="Helical" evidence="5">
    <location>
        <begin position="195"/>
        <end position="216"/>
    </location>
</feature>
<dbReference type="Gene3D" id="1.20.120.1630">
    <property type="match status" value="1"/>
</dbReference>
<organism evidence="7 8">
    <name type="scientific">Roseomonas indoligenes</name>
    <dbReference type="NCBI Taxonomy" id="2820811"/>
    <lineage>
        <taxon>Bacteria</taxon>
        <taxon>Pseudomonadati</taxon>
        <taxon>Pseudomonadota</taxon>
        <taxon>Alphaproteobacteria</taxon>
        <taxon>Acetobacterales</taxon>
        <taxon>Roseomonadaceae</taxon>
        <taxon>Roseomonas</taxon>
    </lineage>
</organism>
<feature type="transmembrane region" description="Helical" evidence="5">
    <location>
        <begin position="38"/>
        <end position="58"/>
    </location>
</feature>
<dbReference type="RefSeq" id="WP_209375188.1">
    <property type="nucleotide sequence ID" value="NZ_JAGIZA010000010.1"/>
</dbReference>
<evidence type="ECO:0000256" key="3">
    <source>
        <dbReference type="ARBA" id="ARBA00022989"/>
    </source>
</evidence>
<evidence type="ECO:0000256" key="5">
    <source>
        <dbReference type="SAM" id="Phobius"/>
    </source>
</evidence>
<dbReference type="PANTHER" id="PTHR35988:SF2">
    <property type="entry name" value="15-CIS-ZETA-CAROTENE ISOMERASE, CHLOROPLASTIC"/>
    <property type="match status" value="1"/>
</dbReference>
<evidence type="ECO:0000259" key="6">
    <source>
        <dbReference type="Pfam" id="PF07298"/>
    </source>
</evidence>
<dbReference type="InterPro" id="IPR009915">
    <property type="entry name" value="NnrU_dom"/>
</dbReference>
<dbReference type="EMBL" id="JAGIZA010000010">
    <property type="protein sequence ID" value="MBP0494449.1"/>
    <property type="molecule type" value="Genomic_DNA"/>
</dbReference>
<keyword evidence="3 5" id="KW-1133">Transmembrane helix</keyword>
<accession>A0A940MW11</accession>
<dbReference type="GO" id="GO:0016020">
    <property type="term" value="C:membrane"/>
    <property type="evidence" value="ECO:0007669"/>
    <property type="project" value="UniProtKB-SubCell"/>
</dbReference>